<evidence type="ECO:0000313" key="13">
    <source>
        <dbReference type="Proteomes" id="UP000216961"/>
    </source>
</evidence>
<evidence type="ECO:0000256" key="8">
    <source>
        <dbReference type="ARBA" id="ARBA00023136"/>
    </source>
</evidence>
<keyword evidence="5" id="KW-0547">Nucleotide-binding</keyword>
<feature type="transmembrane region" description="Helical" evidence="9">
    <location>
        <begin position="257"/>
        <end position="284"/>
    </location>
</feature>
<evidence type="ECO:0000256" key="1">
    <source>
        <dbReference type="ARBA" id="ARBA00004651"/>
    </source>
</evidence>
<dbReference type="GO" id="GO:0005886">
    <property type="term" value="C:plasma membrane"/>
    <property type="evidence" value="ECO:0007669"/>
    <property type="project" value="UniProtKB-SubCell"/>
</dbReference>
<dbReference type="InterPro" id="IPR039421">
    <property type="entry name" value="Type_1_exporter"/>
</dbReference>
<evidence type="ECO:0000256" key="9">
    <source>
        <dbReference type="SAM" id="Phobius"/>
    </source>
</evidence>
<dbReference type="InterPro" id="IPR017871">
    <property type="entry name" value="ABC_transporter-like_CS"/>
</dbReference>
<keyword evidence="3" id="KW-1003">Cell membrane</keyword>
<evidence type="ECO:0000256" key="5">
    <source>
        <dbReference type="ARBA" id="ARBA00022741"/>
    </source>
</evidence>
<dbReference type="SUPFAM" id="SSF90123">
    <property type="entry name" value="ABC transporter transmembrane region"/>
    <property type="match status" value="1"/>
</dbReference>
<sequence>MSVPLKTNKKMAIVTGEKPGNLDKGIWKRFIKLIWKSHLPYVWILAYILIMMFAVKIGIMVPSYTAELFNGNVSVTLVTSLVSATILSSLIGQLSSIAQGIAEAKIDMNLRKMLWKKMLCLPVEFFDKSKPREMVSRITTDTGIISSLVMQTLIGEITTLYLTYETAKQLANYDIKLMYSILVVIPILIIISIVFGRLQFKTKRKEQYRVSRLTQVLAELVSNVPLIKSFAKENKENERGKAAIDQLYKASISNGMIGILFTPALSLVTLGQTVLIVVIGITLLNNGEITTTMWTAYFLYVGNLTTIINSKAGIWTQIKTAQGATDRISRLLEQAEEEYYTGKDDDLLQGDIMLHNVSFNFGEQQVLKDISCNFKAGNITALVGLSGCGKTTILNLIDRFYAPLEGEITLGNQNINSFSLKHYRQSIAYVSQDSGIMSGTIRENLLYGIKREIREEEIIQAAKLGNAYEFIEKLESGLDTEVGTMGNNLSGGQKQRLAIARAILKDPKYLLLDEATANLDANTADQVLTGLKNLMKGRTVIMVTHDSKSLQVADEIIVLESGRVSAFGTHEELIEANAYYRAMMEKHGEE</sequence>
<dbReference type="EMBL" id="NPBQ01000074">
    <property type="protein sequence ID" value="PAD82924.1"/>
    <property type="molecule type" value="Genomic_DNA"/>
</dbReference>
<feature type="transmembrane region" description="Helical" evidence="9">
    <location>
        <begin position="81"/>
        <end position="102"/>
    </location>
</feature>
<feature type="transmembrane region" description="Helical" evidence="9">
    <location>
        <begin position="176"/>
        <end position="195"/>
    </location>
</feature>
<gene>
    <name evidence="12" type="ORF">CHH57_12075</name>
</gene>
<keyword evidence="4 9" id="KW-0812">Transmembrane</keyword>
<dbReference type="FunFam" id="3.40.50.300:FF:000221">
    <property type="entry name" value="Multidrug ABC transporter ATP-binding protein"/>
    <property type="match status" value="1"/>
</dbReference>
<comment type="caution">
    <text evidence="12">The sequence shown here is derived from an EMBL/GenBank/DDBJ whole genome shotgun (WGS) entry which is preliminary data.</text>
</comment>
<feature type="transmembrane region" description="Helical" evidence="9">
    <location>
        <begin position="142"/>
        <end position="164"/>
    </location>
</feature>
<feature type="domain" description="ABC transporter" evidence="10">
    <location>
        <begin position="352"/>
        <end position="586"/>
    </location>
</feature>
<dbReference type="InterPro" id="IPR003593">
    <property type="entry name" value="AAA+_ATPase"/>
</dbReference>
<protein>
    <recommendedName>
        <fullName evidence="14">ABC transporter ATP-binding protein</fullName>
    </recommendedName>
</protein>
<evidence type="ECO:0000259" key="11">
    <source>
        <dbReference type="PROSITE" id="PS50929"/>
    </source>
</evidence>
<dbReference type="Proteomes" id="UP000216961">
    <property type="component" value="Unassembled WGS sequence"/>
</dbReference>
<dbReference type="PANTHER" id="PTHR43394:SF1">
    <property type="entry name" value="ATP-BINDING CASSETTE SUB-FAMILY B MEMBER 10, MITOCHONDRIAL"/>
    <property type="match status" value="1"/>
</dbReference>
<dbReference type="GO" id="GO:0016887">
    <property type="term" value="F:ATP hydrolysis activity"/>
    <property type="evidence" value="ECO:0007669"/>
    <property type="project" value="InterPro"/>
</dbReference>
<dbReference type="Gene3D" id="1.20.1560.10">
    <property type="entry name" value="ABC transporter type 1, transmembrane domain"/>
    <property type="match status" value="1"/>
</dbReference>
<evidence type="ECO:0000256" key="2">
    <source>
        <dbReference type="ARBA" id="ARBA00022448"/>
    </source>
</evidence>
<evidence type="ECO:0000256" key="7">
    <source>
        <dbReference type="ARBA" id="ARBA00022989"/>
    </source>
</evidence>
<dbReference type="InterPro" id="IPR036640">
    <property type="entry name" value="ABC1_TM_sf"/>
</dbReference>
<feature type="transmembrane region" description="Helical" evidence="9">
    <location>
        <begin position="39"/>
        <end position="61"/>
    </location>
</feature>
<keyword evidence="2" id="KW-0813">Transport</keyword>
<dbReference type="Pfam" id="PF00664">
    <property type="entry name" value="ABC_membrane"/>
    <property type="match status" value="1"/>
</dbReference>
<evidence type="ECO:0008006" key="14">
    <source>
        <dbReference type="Google" id="ProtNLM"/>
    </source>
</evidence>
<organism evidence="12 13">
    <name type="scientific">Niallia circulans</name>
    <name type="common">Bacillus circulans</name>
    <dbReference type="NCBI Taxonomy" id="1397"/>
    <lineage>
        <taxon>Bacteria</taxon>
        <taxon>Bacillati</taxon>
        <taxon>Bacillota</taxon>
        <taxon>Bacilli</taxon>
        <taxon>Bacillales</taxon>
        <taxon>Bacillaceae</taxon>
        <taxon>Niallia</taxon>
    </lineage>
</organism>
<evidence type="ECO:0000256" key="4">
    <source>
        <dbReference type="ARBA" id="ARBA00022692"/>
    </source>
</evidence>
<feature type="domain" description="ABC transmembrane type-1" evidence="11">
    <location>
        <begin position="45"/>
        <end position="320"/>
    </location>
</feature>
<keyword evidence="7 9" id="KW-1133">Transmembrane helix</keyword>
<dbReference type="AlphaFoldDB" id="A0AA91TS53"/>
<dbReference type="RefSeq" id="WP_095330466.1">
    <property type="nucleotide sequence ID" value="NZ_CP026033.1"/>
</dbReference>
<proteinExistence type="predicted"/>
<dbReference type="InterPro" id="IPR003439">
    <property type="entry name" value="ABC_transporter-like_ATP-bd"/>
</dbReference>
<dbReference type="SUPFAM" id="SSF52540">
    <property type="entry name" value="P-loop containing nucleoside triphosphate hydrolases"/>
    <property type="match status" value="1"/>
</dbReference>
<evidence type="ECO:0000256" key="6">
    <source>
        <dbReference type="ARBA" id="ARBA00022840"/>
    </source>
</evidence>
<accession>A0AA91TS53</accession>
<dbReference type="PROSITE" id="PS50893">
    <property type="entry name" value="ABC_TRANSPORTER_2"/>
    <property type="match status" value="1"/>
</dbReference>
<dbReference type="PROSITE" id="PS50929">
    <property type="entry name" value="ABC_TM1F"/>
    <property type="match status" value="1"/>
</dbReference>
<evidence type="ECO:0000259" key="10">
    <source>
        <dbReference type="PROSITE" id="PS50893"/>
    </source>
</evidence>
<comment type="subcellular location">
    <subcellularLocation>
        <location evidence="1">Cell membrane</location>
        <topology evidence="1">Multi-pass membrane protein</topology>
    </subcellularLocation>
</comment>
<dbReference type="GO" id="GO:0015421">
    <property type="term" value="F:ABC-type oligopeptide transporter activity"/>
    <property type="evidence" value="ECO:0007669"/>
    <property type="project" value="TreeGrafter"/>
</dbReference>
<reference evidence="12 13" key="1">
    <citation type="submission" date="2017-07" db="EMBL/GenBank/DDBJ databases">
        <title>Isolation and whole genome analysis of endospore-forming bacteria from heroin.</title>
        <authorList>
            <person name="Kalinowski J."/>
            <person name="Ahrens B."/>
            <person name="Al-Dilaimi A."/>
            <person name="Winkler A."/>
            <person name="Wibberg D."/>
            <person name="Schleenbecker U."/>
            <person name="Ruckert C."/>
            <person name="Wolfel R."/>
            <person name="Grass G."/>
        </authorList>
    </citation>
    <scope>NUCLEOTIDE SEQUENCE [LARGE SCALE GENOMIC DNA]</scope>
    <source>
        <strain evidence="12 13">7521-2</strain>
    </source>
</reference>
<dbReference type="GO" id="GO:0005524">
    <property type="term" value="F:ATP binding"/>
    <property type="evidence" value="ECO:0007669"/>
    <property type="project" value="UniProtKB-KW"/>
</dbReference>
<dbReference type="PANTHER" id="PTHR43394">
    <property type="entry name" value="ATP-DEPENDENT PERMEASE MDL1, MITOCHONDRIAL"/>
    <property type="match status" value="1"/>
</dbReference>
<dbReference type="Pfam" id="PF00005">
    <property type="entry name" value="ABC_tran"/>
    <property type="match status" value="1"/>
</dbReference>
<dbReference type="Gene3D" id="3.40.50.300">
    <property type="entry name" value="P-loop containing nucleotide triphosphate hydrolases"/>
    <property type="match status" value="1"/>
</dbReference>
<dbReference type="SMART" id="SM00382">
    <property type="entry name" value="AAA"/>
    <property type="match status" value="1"/>
</dbReference>
<dbReference type="PROSITE" id="PS00211">
    <property type="entry name" value="ABC_TRANSPORTER_1"/>
    <property type="match status" value="1"/>
</dbReference>
<evidence type="ECO:0000313" key="12">
    <source>
        <dbReference type="EMBL" id="PAD82924.1"/>
    </source>
</evidence>
<evidence type="ECO:0000256" key="3">
    <source>
        <dbReference type="ARBA" id="ARBA00022475"/>
    </source>
</evidence>
<keyword evidence="8 9" id="KW-0472">Membrane</keyword>
<name>A0AA91TS53_NIACI</name>
<keyword evidence="6" id="KW-0067">ATP-binding</keyword>
<dbReference type="InterPro" id="IPR011527">
    <property type="entry name" value="ABC1_TM_dom"/>
</dbReference>
<dbReference type="InterPro" id="IPR027417">
    <property type="entry name" value="P-loop_NTPase"/>
</dbReference>